<dbReference type="GO" id="GO:0005634">
    <property type="term" value="C:nucleus"/>
    <property type="evidence" value="ECO:0007669"/>
    <property type="project" value="InterPro"/>
</dbReference>
<comment type="similarity">
    <text evidence="1">Belongs to the NFX1 family.</text>
</comment>
<evidence type="ECO:0000313" key="9">
    <source>
        <dbReference type="EMBL" id="RZC41660.1"/>
    </source>
</evidence>
<dbReference type="PROSITE" id="PS50089">
    <property type="entry name" value="ZF_RING_2"/>
    <property type="match status" value="1"/>
</dbReference>
<feature type="non-terminal residue" evidence="9">
    <location>
        <position position="349"/>
    </location>
</feature>
<dbReference type="AlphaFoldDB" id="A0A482W914"/>
<evidence type="ECO:0000313" key="10">
    <source>
        <dbReference type="Proteomes" id="UP000292052"/>
    </source>
</evidence>
<evidence type="ECO:0000256" key="7">
    <source>
        <dbReference type="SAM" id="MobiDB-lite"/>
    </source>
</evidence>
<feature type="domain" description="RING-type" evidence="8">
    <location>
        <begin position="106"/>
        <end position="146"/>
    </location>
</feature>
<dbReference type="CDD" id="cd06008">
    <property type="entry name" value="NF-X1-zinc-finger"/>
    <property type="match status" value="3"/>
</dbReference>
<dbReference type="PANTHER" id="PTHR12360">
    <property type="entry name" value="NUCLEAR TRANSCRIPTION FACTOR, X-BOX BINDING 1 NFX1"/>
    <property type="match status" value="1"/>
</dbReference>
<dbReference type="Pfam" id="PF01422">
    <property type="entry name" value="zf-NF-X1"/>
    <property type="match status" value="3"/>
</dbReference>
<evidence type="ECO:0000256" key="4">
    <source>
        <dbReference type="ARBA" id="ARBA00022771"/>
    </source>
</evidence>
<evidence type="ECO:0000259" key="8">
    <source>
        <dbReference type="PROSITE" id="PS50089"/>
    </source>
</evidence>
<dbReference type="GO" id="GO:0000981">
    <property type="term" value="F:DNA-binding transcription factor activity, RNA polymerase II-specific"/>
    <property type="evidence" value="ECO:0007669"/>
    <property type="project" value="TreeGrafter"/>
</dbReference>
<name>A0A482W914_ASBVE</name>
<evidence type="ECO:0000256" key="3">
    <source>
        <dbReference type="ARBA" id="ARBA00022737"/>
    </source>
</evidence>
<feature type="region of interest" description="Disordered" evidence="7">
    <location>
        <begin position="1"/>
        <end position="41"/>
    </location>
</feature>
<dbReference type="GO" id="GO:0008270">
    <property type="term" value="F:zinc ion binding"/>
    <property type="evidence" value="ECO:0007669"/>
    <property type="project" value="UniProtKB-KW"/>
</dbReference>
<comment type="caution">
    <text evidence="9">The sequence shown here is derived from an EMBL/GenBank/DDBJ whole genome shotgun (WGS) entry which is preliminary data.</text>
</comment>
<evidence type="ECO:0000256" key="1">
    <source>
        <dbReference type="ARBA" id="ARBA00007269"/>
    </source>
</evidence>
<keyword evidence="2" id="KW-0479">Metal-binding</keyword>
<dbReference type="SUPFAM" id="SSF57850">
    <property type="entry name" value="RING/U-box"/>
    <property type="match status" value="1"/>
</dbReference>
<protein>
    <submittedName>
        <fullName evidence="9">NF-X1-type zinc finger protein NFXL1</fullName>
    </submittedName>
</protein>
<organism evidence="9 10">
    <name type="scientific">Asbolus verrucosus</name>
    <name type="common">Desert ironclad beetle</name>
    <dbReference type="NCBI Taxonomy" id="1661398"/>
    <lineage>
        <taxon>Eukaryota</taxon>
        <taxon>Metazoa</taxon>
        <taxon>Ecdysozoa</taxon>
        <taxon>Arthropoda</taxon>
        <taxon>Hexapoda</taxon>
        <taxon>Insecta</taxon>
        <taxon>Pterygota</taxon>
        <taxon>Neoptera</taxon>
        <taxon>Endopterygota</taxon>
        <taxon>Coleoptera</taxon>
        <taxon>Polyphaga</taxon>
        <taxon>Cucujiformia</taxon>
        <taxon>Tenebrionidae</taxon>
        <taxon>Pimeliinae</taxon>
        <taxon>Asbolus</taxon>
    </lineage>
</organism>
<dbReference type="EMBL" id="QDEB01015213">
    <property type="protein sequence ID" value="RZC41660.1"/>
    <property type="molecule type" value="Genomic_DNA"/>
</dbReference>
<evidence type="ECO:0000256" key="5">
    <source>
        <dbReference type="ARBA" id="ARBA00022833"/>
    </source>
</evidence>
<dbReference type="SMART" id="SM00438">
    <property type="entry name" value="ZnF_NFX"/>
    <property type="match status" value="3"/>
</dbReference>
<proteinExistence type="inferred from homology"/>
<accession>A0A482W914</accession>
<dbReference type="STRING" id="1661398.A0A482W914"/>
<keyword evidence="5" id="KW-0862">Zinc</keyword>
<gene>
    <name evidence="9" type="ORF">BDFB_008278</name>
</gene>
<sequence length="349" mass="39527">MNNKKTDSNPWSKNQQIKNRKNNDNVFRNSPAPSEMKFNEAHGKLQAAVQKHVKDYESSSDEEELESEDIIDGILKNYTETGGKGECLGRTRTFLQDSILSGTVTCLICISRVRRDSAIWSCFECYCVFHLSCIQRWSKDSPCPPCPVTVSVSCYCGSQQPKTQRCNNKEWSCGNRCGKLLACQKHTCSDPCHFGDCHPCSKKSLQKCLCKNNQKLRDCATPTWKCDKVCNKLLECGNHTCLVVCHEEDCDPCPLTQLRTCPCGKSKYQLSCTEETPTCLDTCDKILKCGIHKCNQRCHKEACGVCLETVEKSCKCGLHSKEVHCYKPYFCETKCKRMKDCNKHPCNKK</sequence>
<reference evidence="9 10" key="1">
    <citation type="submission" date="2017-03" db="EMBL/GenBank/DDBJ databases">
        <title>Genome of the blue death feigning beetle - Asbolus verrucosus.</title>
        <authorList>
            <person name="Rider S.D."/>
        </authorList>
    </citation>
    <scope>NUCLEOTIDE SEQUENCE [LARGE SCALE GENOMIC DNA]</scope>
    <source>
        <strain evidence="9">Butters</strain>
        <tissue evidence="9">Head and leg muscle</tissue>
    </source>
</reference>
<feature type="compositionally biased region" description="Polar residues" evidence="7">
    <location>
        <begin position="8"/>
        <end position="17"/>
    </location>
</feature>
<evidence type="ECO:0000256" key="6">
    <source>
        <dbReference type="PROSITE-ProRule" id="PRU00175"/>
    </source>
</evidence>
<keyword evidence="10" id="KW-1185">Reference proteome</keyword>
<dbReference type="GO" id="GO:0000977">
    <property type="term" value="F:RNA polymerase II transcription regulatory region sequence-specific DNA binding"/>
    <property type="evidence" value="ECO:0007669"/>
    <property type="project" value="TreeGrafter"/>
</dbReference>
<dbReference type="OrthoDB" id="6773119at2759"/>
<dbReference type="InterPro" id="IPR001841">
    <property type="entry name" value="Znf_RING"/>
</dbReference>
<dbReference type="InterPro" id="IPR000967">
    <property type="entry name" value="Znf_NFX1"/>
</dbReference>
<dbReference type="InterPro" id="IPR034078">
    <property type="entry name" value="NFX1_fam"/>
</dbReference>
<keyword evidence="3" id="KW-0677">Repeat</keyword>
<dbReference type="Proteomes" id="UP000292052">
    <property type="component" value="Unassembled WGS sequence"/>
</dbReference>
<keyword evidence="4 6" id="KW-0863">Zinc-finger</keyword>
<dbReference type="PANTHER" id="PTHR12360:SF1">
    <property type="entry name" value="NF-X1-TYPE ZINC FINGER PROTEIN NFXL1"/>
    <property type="match status" value="1"/>
</dbReference>
<evidence type="ECO:0000256" key="2">
    <source>
        <dbReference type="ARBA" id="ARBA00022723"/>
    </source>
</evidence>